<reference evidence="2" key="2">
    <citation type="submission" date="2020-09" db="EMBL/GenBank/DDBJ databases">
        <authorList>
            <person name="Sun Q."/>
            <person name="Kim S."/>
        </authorList>
    </citation>
    <scope>NUCLEOTIDE SEQUENCE</scope>
    <source>
        <strain evidence="2">KCTC 22169</strain>
    </source>
</reference>
<accession>A0A918NCL7</accession>
<organism evidence="2 3">
    <name type="scientific">Saccharospirillum salsuginis</name>
    <dbReference type="NCBI Taxonomy" id="418750"/>
    <lineage>
        <taxon>Bacteria</taxon>
        <taxon>Pseudomonadati</taxon>
        <taxon>Pseudomonadota</taxon>
        <taxon>Gammaproteobacteria</taxon>
        <taxon>Oceanospirillales</taxon>
        <taxon>Saccharospirillaceae</taxon>
        <taxon>Saccharospirillum</taxon>
    </lineage>
</organism>
<reference evidence="2" key="1">
    <citation type="journal article" date="2014" name="Int. J. Syst. Evol. Microbiol.">
        <title>Complete genome sequence of Corynebacterium casei LMG S-19264T (=DSM 44701T), isolated from a smear-ripened cheese.</title>
        <authorList>
            <consortium name="US DOE Joint Genome Institute (JGI-PGF)"/>
            <person name="Walter F."/>
            <person name="Albersmeier A."/>
            <person name="Kalinowski J."/>
            <person name="Ruckert C."/>
        </authorList>
    </citation>
    <scope>NUCLEOTIDE SEQUENCE</scope>
    <source>
        <strain evidence="2">KCTC 22169</strain>
    </source>
</reference>
<evidence type="ECO:0008006" key="4">
    <source>
        <dbReference type="Google" id="ProtNLM"/>
    </source>
</evidence>
<keyword evidence="1" id="KW-0732">Signal</keyword>
<keyword evidence="3" id="KW-1185">Reference proteome</keyword>
<proteinExistence type="predicted"/>
<protein>
    <recommendedName>
        <fullName evidence="4">Outer membrane protein beta-barrel domain-containing protein</fullName>
    </recommendedName>
</protein>
<feature type="chain" id="PRO_5036884510" description="Outer membrane protein beta-barrel domain-containing protein" evidence="1">
    <location>
        <begin position="25"/>
        <end position="248"/>
    </location>
</feature>
<evidence type="ECO:0000313" key="3">
    <source>
        <dbReference type="Proteomes" id="UP000626148"/>
    </source>
</evidence>
<comment type="caution">
    <text evidence="2">The sequence shown here is derived from an EMBL/GenBank/DDBJ whole genome shotgun (WGS) entry which is preliminary data.</text>
</comment>
<dbReference type="EMBL" id="BMXR01000006">
    <property type="protein sequence ID" value="GGX57769.1"/>
    <property type="molecule type" value="Genomic_DNA"/>
</dbReference>
<gene>
    <name evidence="2" type="ORF">GCM10007392_26760</name>
</gene>
<feature type="signal peptide" evidence="1">
    <location>
        <begin position="1"/>
        <end position="24"/>
    </location>
</feature>
<evidence type="ECO:0000313" key="2">
    <source>
        <dbReference type="EMBL" id="GGX57769.1"/>
    </source>
</evidence>
<dbReference type="RefSeq" id="WP_189609438.1">
    <property type="nucleotide sequence ID" value="NZ_BMXR01000006.1"/>
</dbReference>
<sequence>MTTIRYPRLLIGSLMVAVSSPTLAYEVTLEAGPLAFGYNDAQIPNDDTGDRFDLMALTGAGPVPYVRASLETTFNQRHTVRALYAPVSIEGEGTLPEDTRFAGETFLADTDTTAYYQFNTYRLTYRYTFHDSPNWTLGVGLTALVRDADIRLTQGNTEANRSDLGVVPLLHFNAVRRFNDQWAAEFDIDAAGSPQGRAVDAALAAEYRFGEHWTGRVGYRTLEGGGDAGSVYTFAWLHYGLLGVSYTF</sequence>
<dbReference type="AlphaFoldDB" id="A0A918NCL7"/>
<name>A0A918NCL7_9GAMM</name>
<dbReference type="Proteomes" id="UP000626148">
    <property type="component" value="Unassembled WGS sequence"/>
</dbReference>
<evidence type="ECO:0000256" key="1">
    <source>
        <dbReference type="SAM" id="SignalP"/>
    </source>
</evidence>